<name>A0ABQ6A272_9PROT</name>
<dbReference type="RefSeq" id="WP_284256936.1">
    <property type="nucleotide sequence ID" value="NZ_BSOS01000013.1"/>
</dbReference>
<dbReference type="Proteomes" id="UP001156641">
    <property type="component" value="Unassembled WGS sequence"/>
</dbReference>
<protein>
    <submittedName>
        <fullName evidence="1">DNA polymerase III subunit delta</fullName>
    </submittedName>
</protein>
<comment type="caution">
    <text evidence="1">The sequence shown here is derived from an EMBL/GenBank/DDBJ whole genome shotgun (WGS) entry which is preliminary data.</text>
</comment>
<proteinExistence type="predicted"/>
<dbReference type="Gene3D" id="3.40.50.300">
    <property type="entry name" value="P-loop containing nucleotide triphosphate hydrolases"/>
    <property type="match status" value="1"/>
</dbReference>
<accession>A0ABQ6A272</accession>
<dbReference type="SUPFAM" id="SSF52540">
    <property type="entry name" value="P-loop containing nucleoside triphosphate hydrolases"/>
    <property type="match status" value="1"/>
</dbReference>
<dbReference type="InterPro" id="IPR027417">
    <property type="entry name" value="P-loop_NTPase"/>
</dbReference>
<reference evidence="2" key="1">
    <citation type="journal article" date="2019" name="Int. J. Syst. Evol. Microbiol.">
        <title>The Global Catalogue of Microorganisms (GCM) 10K type strain sequencing project: providing services to taxonomists for standard genome sequencing and annotation.</title>
        <authorList>
            <consortium name="The Broad Institute Genomics Platform"/>
            <consortium name="The Broad Institute Genome Sequencing Center for Infectious Disease"/>
            <person name="Wu L."/>
            <person name="Ma J."/>
        </authorList>
    </citation>
    <scope>NUCLEOTIDE SEQUENCE [LARGE SCALE GENOMIC DNA]</scope>
    <source>
        <strain evidence="2">NBRC 112502</strain>
    </source>
</reference>
<dbReference type="InterPro" id="IPR050238">
    <property type="entry name" value="DNA_Rep/Repair_Clamp_Loader"/>
</dbReference>
<dbReference type="PANTHER" id="PTHR11669:SF8">
    <property type="entry name" value="DNA POLYMERASE III SUBUNIT DELTA"/>
    <property type="match status" value="1"/>
</dbReference>
<keyword evidence="2" id="KW-1185">Reference proteome</keyword>
<dbReference type="EMBL" id="BSOS01000013">
    <property type="protein sequence ID" value="GLR66259.1"/>
    <property type="molecule type" value="Genomic_DNA"/>
</dbReference>
<dbReference type="Pfam" id="PF13177">
    <property type="entry name" value="DNA_pol3_delta2"/>
    <property type="match status" value="1"/>
</dbReference>
<dbReference type="NCBIfam" id="NF005677">
    <property type="entry name" value="PRK07471.1"/>
    <property type="match status" value="1"/>
</dbReference>
<evidence type="ECO:0000313" key="2">
    <source>
        <dbReference type="Proteomes" id="UP001156641"/>
    </source>
</evidence>
<gene>
    <name evidence="1" type="ORF">GCM10010909_09390</name>
</gene>
<sequence>MTIEPRANPHFRGHEAALASLHHAASAGRLHHGWLISGPPGIGKATLAFRFARWLLAGGTSADLSLPASSPVFRRVAAATHPDLFTVERRLNDKKDRLQSVIVIETVREAIGFMHHTPSEGGWRVVIVDGAEDMNPQTANALLKMLEEPPARAILLLVTAAPGRLLPTIRSRCRALPLSPLPDGDVAALLADYAPELGADERVRLVGLAEGSIGTALTLAAQGGVALAGLVDEVLAAPVSPARAQAIADTVARAVEGTDHFETFFTLLRAELASRTRAAARSGQNLARLAGDVTLWQEFGQLERETAGLNLDKRAAVIVALSQLHRS</sequence>
<evidence type="ECO:0000313" key="1">
    <source>
        <dbReference type="EMBL" id="GLR66259.1"/>
    </source>
</evidence>
<organism evidence="1 2">
    <name type="scientific">Acidocella aquatica</name>
    <dbReference type="NCBI Taxonomy" id="1922313"/>
    <lineage>
        <taxon>Bacteria</taxon>
        <taxon>Pseudomonadati</taxon>
        <taxon>Pseudomonadota</taxon>
        <taxon>Alphaproteobacteria</taxon>
        <taxon>Acetobacterales</taxon>
        <taxon>Acidocellaceae</taxon>
        <taxon>Acidocella</taxon>
    </lineage>
</organism>
<dbReference type="PANTHER" id="PTHR11669">
    <property type="entry name" value="REPLICATION FACTOR C / DNA POLYMERASE III GAMMA-TAU SUBUNIT"/>
    <property type="match status" value="1"/>
</dbReference>